<comment type="caution">
    <text evidence="4">The sequence shown here is derived from an EMBL/GenBank/DDBJ whole genome shotgun (WGS) entry which is preliminary data.</text>
</comment>
<dbReference type="Pfam" id="PF01497">
    <property type="entry name" value="Peripla_BP_2"/>
    <property type="match status" value="1"/>
</dbReference>
<dbReference type="InterPro" id="IPR002491">
    <property type="entry name" value="ABC_transptr_periplasmic_BD"/>
</dbReference>
<dbReference type="EMBL" id="VLNT01000003">
    <property type="protein sequence ID" value="TSD65350.1"/>
    <property type="molecule type" value="Genomic_DNA"/>
</dbReference>
<reference evidence="4 5" key="1">
    <citation type="submission" date="2019-07" db="EMBL/GenBank/DDBJ databases">
        <authorList>
            <person name="Zhao L.H."/>
        </authorList>
    </citation>
    <scope>NUCLEOTIDE SEQUENCE [LARGE SCALE GENOMIC DNA]</scope>
    <source>
        <strain evidence="4 5">Co35</strain>
    </source>
</reference>
<dbReference type="AlphaFoldDB" id="A0A554SG82"/>
<evidence type="ECO:0000313" key="4">
    <source>
        <dbReference type="EMBL" id="TSD65350.1"/>
    </source>
</evidence>
<proteinExistence type="inferred from homology"/>
<evidence type="ECO:0000256" key="1">
    <source>
        <dbReference type="ARBA" id="ARBA00008814"/>
    </source>
</evidence>
<dbReference type="PANTHER" id="PTHR30535">
    <property type="entry name" value="VITAMIN B12-BINDING PROTEIN"/>
    <property type="match status" value="1"/>
</dbReference>
<gene>
    <name evidence="4" type="ORF">FNM00_05785</name>
</gene>
<dbReference type="InterPro" id="IPR050902">
    <property type="entry name" value="ABC_Transporter_SBP"/>
</dbReference>
<feature type="region of interest" description="Disordered" evidence="2">
    <location>
        <begin position="1"/>
        <end position="21"/>
    </location>
</feature>
<evidence type="ECO:0000256" key="2">
    <source>
        <dbReference type="SAM" id="MobiDB-lite"/>
    </source>
</evidence>
<protein>
    <submittedName>
        <fullName evidence="4">ABC transporter substrate-binding protein</fullName>
    </submittedName>
</protein>
<organism evidence="4 5">
    <name type="scientific">Aeromicrobium piscarium</name>
    <dbReference type="NCBI Taxonomy" id="2590901"/>
    <lineage>
        <taxon>Bacteria</taxon>
        <taxon>Bacillati</taxon>
        <taxon>Actinomycetota</taxon>
        <taxon>Actinomycetes</taxon>
        <taxon>Propionibacteriales</taxon>
        <taxon>Nocardioidaceae</taxon>
        <taxon>Aeromicrobium</taxon>
    </lineage>
</organism>
<dbReference type="PROSITE" id="PS50983">
    <property type="entry name" value="FE_B12_PBP"/>
    <property type="match status" value="1"/>
</dbReference>
<feature type="domain" description="Fe/B12 periplasmic-binding" evidence="3">
    <location>
        <begin position="63"/>
        <end position="327"/>
    </location>
</feature>
<sequence>MAPLSSLTPQDPFGIEGPSTAALSDRSVEPITEKAEPQLPVTVTSELTTGESEVTVDDTSRIVAFDISGSLSSTIWGLGMGDRLVGRDQAASFPGIDDVEVVTSGGHAINVESVLALRPTVVLTDGSIGPRDVVEQIADAGVPLVVIPRAASFEGAAQQARDVGAALGLADEGELLAERILSEIEEVSATIDDHLVPAEGERLRMAFLYLRGGSGVYYLFGPGSGADDLVQRLGGVDVGTDQGWREYTPLTDEAIVAADPDLLLVMTKGLESAGGVDGLLSSKPALALTTAGQKRRIVDMADTDVLSFGPRSAGVLDALARAVYAPGEDS</sequence>
<dbReference type="SUPFAM" id="SSF53807">
    <property type="entry name" value="Helical backbone' metal receptor"/>
    <property type="match status" value="1"/>
</dbReference>
<evidence type="ECO:0000313" key="5">
    <source>
        <dbReference type="Proteomes" id="UP000316988"/>
    </source>
</evidence>
<comment type="similarity">
    <text evidence="1">Belongs to the bacterial solute-binding protein 8 family.</text>
</comment>
<keyword evidence="5" id="KW-1185">Reference proteome</keyword>
<dbReference type="Proteomes" id="UP000316988">
    <property type="component" value="Unassembled WGS sequence"/>
</dbReference>
<dbReference type="OrthoDB" id="9797736at2"/>
<dbReference type="PANTHER" id="PTHR30535:SF4">
    <property type="entry name" value="HEMIN-BINDING PERIPLASMIC PROTEIN HMUT"/>
    <property type="match status" value="1"/>
</dbReference>
<name>A0A554SG82_9ACTN</name>
<accession>A0A554SG82</accession>
<evidence type="ECO:0000259" key="3">
    <source>
        <dbReference type="PROSITE" id="PS50983"/>
    </source>
</evidence>
<dbReference type="Gene3D" id="3.40.50.1980">
    <property type="entry name" value="Nitrogenase molybdenum iron protein domain"/>
    <property type="match status" value="2"/>
</dbReference>